<dbReference type="InterPro" id="IPR011766">
    <property type="entry name" value="TPP_enzyme_TPP-bd"/>
</dbReference>
<dbReference type="GO" id="GO:0045333">
    <property type="term" value="P:cellular respiration"/>
    <property type="evidence" value="ECO:0007669"/>
    <property type="project" value="UniProtKB-ARBA"/>
</dbReference>
<evidence type="ECO:0000256" key="3">
    <source>
        <dbReference type="SAM" id="MobiDB-lite"/>
    </source>
</evidence>
<gene>
    <name evidence="5" type="ORF">SAMN05421543_11427</name>
</gene>
<dbReference type="AlphaFoldDB" id="A0A1I7K7L9"/>
<dbReference type="GO" id="GO:0030976">
    <property type="term" value="F:thiamine pyrophosphate binding"/>
    <property type="evidence" value="ECO:0007669"/>
    <property type="project" value="InterPro"/>
</dbReference>
<feature type="region of interest" description="Disordered" evidence="3">
    <location>
        <begin position="127"/>
        <end position="150"/>
    </location>
</feature>
<evidence type="ECO:0000256" key="1">
    <source>
        <dbReference type="ARBA" id="ARBA00001966"/>
    </source>
</evidence>
<keyword evidence="6" id="KW-1185">Reference proteome</keyword>
<evidence type="ECO:0000313" key="5">
    <source>
        <dbReference type="EMBL" id="SFU93381.1"/>
    </source>
</evidence>
<feature type="compositionally biased region" description="Polar residues" evidence="3">
    <location>
        <begin position="127"/>
        <end position="146"/>
    </location>
</feature>
<dbReference type="PANTHER" id="PTHR48084">
    <property type="entry name" value="2-OXOGLUTARATE OXIDOREDUCTASE SUBUNIT KORB-RELATED"/>
    <property type="match status" value="1"/>
</dbReference>
<sequence length="276" mass="29589">MTLDLKAYENGNRPTWCPGCGDYAVLKVIQRALLELGIAPEDVVLVSGIGCSGKISHYFGGYGVHTTHGRVLPVAQGIAAARPDIAVIAAGGDGDGYGIGVGHLVHAVRRNLPLTYVVMDNGVYGNTKGQTSPTSPTGYRSSTSPHGNADEPVHPLRLAWSAGATFIGQGFSGDIRHLVELLKQAVSHPGFALVNVFSPCVVFNKTHDYAFYRRSVFYQETPARSSAELIQLLETHPFPLGVLWRTDRPAAARLETGPADAVPSDCMRRWLRGTLG</sequence>
<dbReference type="STRING" id="392015.SAMN05421543_11427"/>
<name>A0A1I7K7L9_9BACL</name>
<feature type="domain" description="Thiamine pyrophosphate enzyme TPP-binding" evidence="4">
    <location>
        <begin position="49"/>
        <end position="196"/>
    </location>
</feature>
<dbReference type="RefSeq" id="WP_074953621.1">
    <property type="nucleotide sequence ID" value="NZ_FPBV01000014.1"/>
</dbReference>
<dbReference type="Pfam" id="PF02775">
    <property type="entry name" value="TPP_enzyme_C"/>
    <property type="match status" value="1"/>
</dbReference>
<dbReference type="InterPro" id="IPR011896">
    <property type="entry name" value="OFOB"/>
</dbReference>
<dbReference type="InterPro" id="IPR051457">
    <property type="entry name" value="2-oxoacid:Fd_oxidoreductase"/>
</dbReference>
<dbReference type="Proteomes" id="UP000183508">
    <property type="component" value="Unassembled WGS sequence"/>
</dbReference>
<accession>A0A1I7K7L9</accession>
<protein>
    <submittedName>
        <fullName evidence="5">2-oxoglutarate ferredoxin oxidoreductase subunit beta</fullName>
    </submittedName>
</protein>
<dbReference type="OrthoDB" id="9794954at2"/>
<evidence type="ECO:0000313" key="6">
    <source>
        <dbReference type="Proteomes" id="UP000183508"/>
    </source>
</evidence>
<dbReference type="EMBL" id="FPBV01000014">
    <property type="protein sequence ID" value="SFU93381.1"/>
    <property type="molecule type" value="Genomic_DNA"/>
</dbReference>
<evidence type="ECO:0000256" key="2">
    <source>
        <dbReference type="ARBA" id="ARBA00023002"/>
    </source>
</evidence>
<dbReference type="InterPro" id="IPR029061">
    <property type="entry name" value="THDP-binding"/>
</dbReference>
<comment type="cofactor">
    <cofactor evidence="1">
        <name>[4Fe-4S] cluster</name>
        <dbReference type="ChEBI" id="CHEBI:49883"/>
    </cofactor>
</comment>
<dbReference type="GO" id="GO:0016625">
    <property type="term" value="F:oxidoreductase activity, acting on the aldehyde or oxo group of donors, iron-sulfur protein as acceptor"/>
    <property type="evidence" value="ECO:0007669"/>
    <property type="project" value="UniProtKB-ARBA"/>
</dbReference>
<dbReference type="Gene3D" id="3.40.50.970">
    <property type="match status" value="1"/>
</dbReference>
<dbReference type="SUPFAM" id="SSF52518">
    <property type="entry name" value="Thiamin diphosphate-binding fold (THDP-binding)"/>
    <property type="match status" value="1"/>
</dbReference>
<dbReference type="PANTHER" id="PTHR48084:SF4">
    <property type="entry name" value="2-OXOGLUTARATE OXIDOREDUCTASE SUBUNIT KORB"/>
    <property type="match status" value="1"/>
</dbReference>
<organism evidence="5 6">
    <name type="scientific">Alicyclobacillus macrosporangiidus</name>
    <dbReference type="NCBI Taxonomy" id="392015"/>
    <lineage>
        <taxon>Bacteria</taxon>
        <taxon>Bacillati</taxon>
        <taxon>Bacillota</taxon>
        <taxon>Bacilli</taxon>
        <taxon>Bacillales</taxon>
        <taxon>Alicyclobacillaceae</taxon>
        <taxon>Alicyclobacillus</taxon>
    </lineage>
</organism>
<dbReference type="CDD" id="cd03375">
    <property type="entry name" value="TPP_OGFOR"/>
    <property type="match status" value="1"/>
</dbReference>
<reference evidence="6" key="1">
    <citation type="submission" date="2016-10" db="EMBL/GenBank/DDBJ databases">
        <authorList>
            <person name="Varghese N."/>
        </authorList>
    </citation>
    <scope>NUCLEOTIDE SEQUENCE [LARGE SCALE GENOMIC DNA]</scope>
    <source>
        <strain evidence="6">DSM 17980</strain>
    </source>
</reference>
<keyword evidence="2" id="KW-0560">Oxidoreductase</keyword>
<dbReference type="NCBIfam" id="TIGR02177">
    <property type="entry name" value="PorB_KorB"/>
    <property type="match status" value="1"/>
</dbReference>
<evidence type="ECO:0000259" key="4">
    <source>
        <dbReference type="Pfam" id="PF02775"/>
    </source>
</evidence>
<proteinExistence type="predicted"/>